<dbReference type="EMBL" id="CAWUOM010000046">
    <property type="protein sequence ID" value="CAK7268446.1"/>
    <property type="molecule type" value="Genomic_DNA"/>
</dbReference>
<feature type="compositionally biased region" description="Gly residues" evidence="1">
    <location>
        <begin position="61"/>
        <end position="71"/>
    </location>
</feature>
<dbReference type="Proteomes" id="UP001642501">
    <property type="component" value="Unassembled WGS sequence"/>
</dbReference>
<reference evidence="3 4" key="1">
    <citation type="submission" date="2024-01" db="EMBL/GenBank/DDBJ databases">
        <authorList>
            <person name="Allen C."/>
            <person name="Tagirdzhanova G."/>
        </authorList>
    </citation>
    <scope>NUCLEOTIDE SEQUENCE [LARGE SCALE GENOMIC DNA]</scope>
    <source>
        <strain evidence="3 4">CBS 573.63</strain>
    </source>
</reference>
<dbReference type="SUPFAM" id="SSF52949">
    <property type="entry name" value="Macro domain-like"/>
    <property type="match status" value="1"/>
</dbReference>
<proteinExistence type="predicted"/>
<feature type="compositionally biased region" description="Basic and acidic residues" evidence="1">
    <location>
        <begin position="99"/>
        <end position="113"/>
    </location>
</feature>
<accession>A0ABP0DJJ8</accession>
<keyword evidence="4" id="KW-1185">Reference proteome</keyword>
<feature type="compositionally biased region" description="Basic and acidic residues" evidence="1">
    <location>
        <begin position="76"/>
        <end position="91"/>
    </location>
</feature>
<dbReference type="InterPro" id="IPR043472">
    <property type="entry name" value="Macro_dom-like"/>
</dbReference>
<feature type="compositionally biased region" description="Basic and acidic residues" evidence="1">
    <location>
        <begin position="43"/>
        <end position="59"/>
    </location>
</feature>
<dbReference type="Pfam" id="PF10021">
    <property type="entry name" value="PARG_cat_microb"/>
    <property type="match status" value="1"/>
</dbReference>
<name>A0ABP0DJJ8_9PEZI</name>
<feature type="region of interest" description="Disordered" evidence="1">
    <location>
        <begin position="1"/>
        <end position="115"/>
    </location>
</feature>
<protein>
    <recommendedName>
        <fullName evidence="2">Microbial-type PARG catalytic domain-containing protein</fullName>
    </recommendedName>
</protein>
<sequence length="583" mass="63871">MRLTAFFRPVNNGPSVGNSLPAQASASATQSSSASRGSTAVDRCLDRNRNRQRDADRRGGQRLGRYGGRGDGPYAEGRDHSRDGYRGRDQNGDQQQVRDGSHRDRVGRREWAEGSHCTSNIVPRATYPPGQRDRLREDAQETLCALPKILDMLGTCERASAVYKYDPWSLPALDPSQCPRFPRPATIRVIDSDTINAALGLQQFTHADLLSDAKTEAGTPLRPPMIVNFASHKRPGGGWLNGALAQEEALCYRSSLALSLDRGLYPLDREDVLYSPYVLIVRSDRSSGHHLLVPSMPSRDLPIVSAVSVAALQRPALRMVPVDKNGNYTNDAFEGPFETKDTQAIENTLGRSSASQCSAVSWSQSDYAVAANPQHEYTSQPTSPTRVSRPPSQQRSRSRSSSVNQSAYDASRCSQSTLALHPPAPSATAAASEELFTCSPSTRPKRSQLLSGLRPETDASSSLYETPARERAIFAYETDRFCTKLKMQLVLRAAARRGHHQLVLGALGCGVFGNPPEEVARCWLEVLLSPEFTTGGHWWQDVVFAVYNGQQSQNGQTDLGTRSVGEAASNYRIFHDILDGKQV</sequence>
<comment type="caution">
    <text evidence="3">The sequence shown here is derived from an EMBL/GenBank/DDBJ whole genome shotgun (WGS) entry which is preliminary data.</text>
</comment>
<evidence type="ECO:0000313" key="3">
    <source>
        <dbReference type="EMBL" id="CAK7268446.1"/>
    </source>
</evidence>
<feature type="region of interest" description="Disordered" evidence="1">
    <location>
        <begin position="436"/>
        <end position="464"/>
    </location>
</feature>
<feature type="region of interest" description="Disordered" evidence="1">
    <location>
        <begin position="373"/>
        <end position="407"/>
    </location>
</feature>
<feature type="compositionally biased region" description="Low complexity" evidence="1">
    <location>
        <begin position="22"/>
        <end position="40"/>
    </location>
</feature>
<feature type="compositionally biased region" description="Low complexity" evidence="1">
    <location>
        <begin position="378"/>
        <end position="406"/>
    </location>
</feature>
<dbReference type="InterPro" id="IPR019261">
    <property type="entry name" value="PARG_cat_microbial"/>
</dbReference>
<feature type="domain" description="Microbial-type PARG catalytic" evidence="2">
    <location>
        <begin position="160"/>
        <end position="282"/>
    </location>
</feature>
<dbReference type="Gene3D" id="3.40.220.10">
    <property type="entry name" value="Leucine Aminopeptidase, subunit E, domain 1"/>
    <property type="match status" value="2"/>
</dbReference>
<dbReference type="PANTHER" id="PTHR35596:SF1">
    <property type="entry name" value="MICROBIAL-TYPE PARG CATALYTIC DOMAIN-CONTAINING PROTEIN"/>
    <property type="match status" value="1"/>
</dbReference>
<evidence type="ECO:0000256" key="1">
    <source>
        <dbReference type="SAM" id="MobiDB-lite"/>
    </source>
</evidence>
<evidence type="ECO:0000259" key="2">
    <source>
        <dbReference type="Pfam" id="PF10021"/>
    </source>
</evidence>
<feature type="compositionally biased region" description="Polar residues" evidence="1">
    <location>
        <begin position="12"/>
        <end position="21"/>
    </location>
</feature>
<gene>
    <name evidence="3" type="ORF">SEPCBS57363_003100</name>
</gene>
<organism evidence="3 4">
    <name type="scientific">Sporothrix epigloea</name>
    <dbReference type="NCBI Taxonomy" id="1892477"/>
    <lineage>
        <taxon>Eukaryota</taxon>
        <taxon>Fungi</taxon>
        <taxon>Dikarya</taxon>
        <taxon>Ascomycota</taxon>
        <taxon>Pezizomycotina</taxon>
        <taxon>Sordariomycetes</taxon>
        <taxon>Sordariomycetidae</taxon>
        <taxon>Ophiostomatales</taxon>
        <taxon>Ophiostomataceae</taxon>
        <taxon>Sporothrix</taxon>
    </lineage>
</organism>
<dbReference type="PANTHER" id="PTHR35596">
    <property type="entry name" value="DUF2263 DOMAIN-CONTAINING PROTEIN"/>
    <property type="match status" value="1"/>
</dbReference>
<evidence type="ECO:0000313" key="4">
    <source>
        <dbReference type="Proteomes" id="UP001642501"/>
    </source>
</evidence>